<feature type="domain" description="Metalloprotease TldD/E N-terminal" evidence="5">
    <location>
        <begin position="11"/>
        <end position="72"/>
    </location>
</feature>
<keyword evidence="4" id="KW-0482">Metalloprotease</keyword>
<dbReference type="Pfam" id="PF01523">
    <property type="entry name" value="PmbA_TldD_1st"/>
    <property type="match status" value="1"/>
</dbReference>
<evidence type="ECO:0000259" key="5">
    <source>
        <dbReference type="Pfam" id="PF01523"/>
    </source>
</evidence>
<dbReference type="EMBL" id="JAFBDT010000001">
    <property type="protein sequence ID" value="MBM7560682.1"/>
    <property type="molecule type" value="Genomic_DNA"/>
</dbReference>
<evidence type="ECO:0000256" key="4">
    <source>
        <dbReference type="ARBA" id="ARBA00023049"/>
    </source>
</evidence>
<dbReference type="PANTHER" id="PTHR30624">
    <property type="entry name" value="UNCHARACTERIZED PROTEIN TLDD AND PMBA"/>
    <property type="match status" value="1"/>
</dbReference>
<sequence>MYIFPKHLYTDVRIEETFETKLSYKKEVLQEQKVRNNKGAFIRVFDGVRWFYASTTELDTIQAQIDRLASMATPNKAIDSNAIVKQFEVHKDQLLQYTNQSVSDIDITVKKNLLESYLTLIPSETVVHHSSYYVDNKTIKSIFSSKGTAVTFDKQTCGIRINLELAHGDNKDQTSVSKAGIFFDDILNLNDFFNSEFKKDIEFVKNAIPVEPGQYTVLLSPLATGVFTHESFGHKSESDFMVGDETMKAEWAIGKNVGTKILTIIDDGQVRGNGYVPYDDEGTKGKKTYIITEGKLTGRLHSTGTSASLEEDLTGNARAMNFEFEPIVRMTTTYIEKGKRPLADIISEIDKGIFVDNINHGSGMSTFTIAPSRAYMIENGKITKPVRISVITGNVFETLGEVDALSEEFELLSFVGGGCGKMEQWPLPVGFGGPYTRVRKLTVQ</sequence>
<comment type="caution">
    <text evidence="7">The sequence shown here is derived from an EMBL/GenBank/DDBJ whole genome shotgun (WGS) entry which is preliminary data.</text>
</comment>
<keyword evidence="2" id="KW-0645">Protease</keyword>
<organism evidence="7 8">
    <name type="scientific">Fusibacter tunisiensis</name>
    <dbReference type="NCBI Taxonomy" id="1008308"/>
    <lineage>
        <taxon>Bacteria</taxon>
        <taxon>Bacillati</taxon>
        <taxon>Bacillota</taxon>
        <taxon>Clostridia</taxon>
        <taxon>Eubacteriales</taxon>
        <taxon>Eubacteriales Family XII. Incertae Sedis</taxon>
        <taxon>Fusibacter</taxon>
    </lineage>
</organism>
<dbReference type="InterPro" id="IPR036059">
    <property type="entry name" value="TldD/PmbA_sf"/>
</dbReference>
<dbReference type="PANTHER" id="PTHR30624:SF0">
    <property type="entry name" value="METALLOPROTEASE SLR0863"/>
    <property type="match status" value="1"/>
</dbReference>
<reference evidence="7 8" key="1">
    <citation type="submission" date="2021-01" db="EMBL/GenBank/DDBJ databases">
        <title>Genomic Encyclopedia of Type Strains, Phase IV (KMG-IV): sequencing the most valuable type-strain genomes for metagenomic binning, comparative biology and taxonomic classification.</title>
        <authorList>
            <person name="Goeker M."/>
        </authorList>
    </citation>
    <scope>NUCLEOTIDE SEQUENCE [LARGE SCALE GENOMIC DNA]</scope>
    <source>
        <strain evidence="7 8">DSM 24436</strain>
    </source>
</reference>
<dbReference type="InterPro" id="IPR045569">
    <property type="entry name" value="Metalloprtase-TldD/E_C"/>
</dbReference>
<proteinExistence type="inferred from homology"/>
<gene>
    <name evidence="7" type="ORF">JOC49_000191</name>
</gene>
<dbReference type="InterPro" id="IPR051463">
    <property type="entry name" value="Peptidase_U62_metallo"/>
</dbReference>
<name>A0ABS2MMQ3_9FIRM</name>
<dbReference type="SUPFAM" id="SSF111283">
    <property type="entry name" value="Putative modulator of DNA gyrase, PmbA/TldD"/>
    <property type="match status" value="1"/>
</dbReference>
<dbReference type="Pfam" id="PF19289">
    <property type="entry name" value="PmbA_TldD_3rd"/>
    <property type="match status" value="1"/>
</dbReference>
<accession>A0ABS2MMQ3</accession>
<dbReference type="Gene3D" id="3.30.2290.10">
    <property type="entry name" value="PmbA/TldD superfamily"/>
    <property type="match status" value="1"/>
</dbReference>
<dbReference type="InterPro" id="IPR002510">
    <property type="entry name" value="Metalloprtase-TldD/E_N"/>
</dbReference>
<comment type="similarity">
    <text evidence="1">Belongs to the peptidase U62 family.</text>
</comment>
<evidence type="ECO:0000256" key="1">
    <source>
        <dbReference type="ARBA" id="ARBA00005836"/>
    </source>
</evidence>
<evidence type="ECO:0000313" key="8">
    <source>
        <dbReference type="Proteomes" id="UP000767854"/>
    </source>
</evidence>
<evidence type="ECO:0000313" key="7">
    <source>
        <dbReference type="EMBL" id="MBM7560682.1"/>
    </source>
</evidence>
<dbReference type="Proteomes" id="UP000767854">
    <property type="component" value="Unassembled WGS sequence"/>
</dbReference>
<evidence type="ECO:0000259" key="6">
    <source>
        <dbReference type="Pfam" id="PF19289"/>
    </source>
</evidence>
<dbReference type="RefSeq" id="WP_204661258.1">
    <property type="nucleotide sequence ID" value="NZ_JAFBDT010000001.1"/>
</dbReference>
<evidence type="ECO:0000256" key="2">
    <source>
        <dbReference type="ARBA" id="ARBA00022670"/>
    </source>
</evidence>
<keyword evidence="3" id="KW-0378">Hydrolase</keyword>
<keyword evidence="8" id="KW-1185">Reference proteome</keyword>
<feature type="domain" description="Metalloprotease TldD/E C-terminal" evidence="6">
    <location>
        <begin position="212"/>
        <end position="443"/>
    </location>
</feature>
<protein>
    <submittedName>
        <fullName evidence="7">TldD protein</fullName>
    </submittedName>
</protein>
<dbReference type="InterPro" id="IPR035068">
    <property type="entry name" value="TldD/PmbA_N"/>
</dbReference>
<evidence type="ECO:0000256" key="3">
    <source>
        <dbReference type="ARBA" id="ARBA00022801"/>
    </source>
</evidence>